<dbReference type="KEGG" id="mfq:MYF_02570"/>
<dbReference type="Gene3D" id="3.40.930.10">
    <property type="entry name" value="Mannitol-specific EII, Chain A"/>
    <property type="match status" value="1"/>
</dbReference>
<keyword evidence="17" id="KW-1185">Reference proteome</keyword>
<feature type="transmembrane region" description="Helical" evidence="12">
    <location>
        <begin position="647"/>
        <end position="675"/>
    </location>
</feature>
<dbReference type="GO" id="GO:0090563">
    <property type="term" value="F:protein-phosphocysteine-sugar phosphotransferase activity"/>
    <property type="evidence" value="ECO:0007669"/>
    <property type="project" value="TreeGrafter"/>
</dbReference>
<dbReference type="InterPro" id="IPR013011">
    <property type="entry name" value="PTS_EIIB_2"/>
</dbReference>
<gene>
    <name evidence="16" type="primary">fruA</name>
    <name evidence="16" type="ORF">MYF_02570</name>
</gene>
<reference evidence="16 17" key="1">
    <citation type="journal article" date="2015" name="Genome Announc.">
        <title>Complete Genome Sequence of Mycoplasma flocculare Strain Ms42T (ATCC 27399T).</title>
        <authorList>
            <person name="Calcutt M.J."/>
            <person name="Foecking M.F."/>
            <person name="Heidari M.B."/>
            <person name="McIntosh M.A."/>
        </authorList>
    </citation>
    <scope>NUCLEOTIDE SEQUENCE [LARGE SCALE GENOMIC DNA]</scope>
    <source>
        <strain evidence="17">ATCC 27399</strain>
    </source>
</reference>
<evidence type="ECO:0000259" key="14">
    <source>
        <dbReference type="PROSITE" id="PS51099"/>
    </source>
</evidence>
<dbReference type="NCBIfam" id="TIGR00848">
    <property type="entry name" value="fruA"/>
    <property type="match status" value="1"/>
</dbReference>
<keyword evidence="8 12" id="KW-0812">Transmembrane</keyword>
<evidence type="ECO:0000256" key="2">
    <source>
        <dbReference type="ARBA" id="ARBA00022448"/>
    </source>
</evidence>
<evidence type="ECO:0000256" key="12">
    <source>
        <dbReference type="SAM" id="Phobius"/>
    </source>
</evidence>
<dbReference type="SUPFAM" id="SSF55804">
    <property type="entry name" value="Phoshotransferase/anion transport protein"/>
    <property type="match status" value="1"/>
</dbReference>
<evidence type="ECO:0000256" key="9">
    <source>
        <dbReference type="ARBA" id="ARBA00022777"/>
    </source>
</evidence>
<dbReference type="NCBIfam" id="TIGR00829">
    <property type="entry name" value="FRU"/>
    <property type="match status" value="1"/>
</dbReference>
<dbReference type="PROSITE" id="PS51104">
    <property type="entry name" value="PTS_EIIC_TYPE_2"/>
    <property type="match status" value="1"/>
</dbReference>
<keyword evidence="11 12" id="KW-0472">Membrane</keyword>
<feature type="transmembrane region" description="Helical" evidence="12">
    <location>
        <begin position="422"/>
        <end position="444"/>
    </location>
</feature>
<dbReference type="CDD" id="cd05569">
    <property type="entry name" value="PTS_IIB_fructose"/>
    <property type="match status" value="1"/>
</dbReference>
<dbReference type="Pfam" id="PF02378">
    <property type="entry name" value="PTS_EIIC"/>
    <property type="match status" value="1"/>
</dbReference>
<dbReference type="InterPro" id="IPR003352">
    <property type="entry name" value="PTS_EIIC"/>
</dbReference>
<dbReference type="InterPro" id="IPR050864">
    <property type="entry name" value="Bacterial_PTS_Sugar_Transport"/>
</dbReference>
<dbReference type="GO" id="GO:0005351">
    <property type="term" value="F:carbohydrate:proton symporter activity"/>
    <property type="evidence" value="ECO:0007669"/>
    <property type="project" value="InterPro"/>
</dbReference>
<dbReference type="OrthoDB" id="9782569at2"/>
<feature type="transmembrane region" description="Helical" evidence="12">
    <location>
        <begin position="456"/>
        <end position="482"/>
    </location>
</feature>
<dbReference type="Pfam" id="PF02302">
    <property type="entry name" value="PTS_IIB"/>
    <property type="match status" value="1"/>
</dbReference>
<feature type="domain" description="PTS EIIC type-2" evidence="15">
    <location>
        <begin position="291"/>
        <end position="682"/>
    </location>
</feature>
<evidence type="ECO:0000256" key="8">
    <source>
        <dbReference type="ARBA" id="ARBA00022692"/>
    </source>
</evidence>
<dbReference type="EMBL" id="CP007585">
    <property type="protein sequence ID" value="AJC50013.1"/>
    <property type="molecule type" value="Genomic_DNA"/>
</dbReference>
<dbReference type="Proteomes" id="UP000031129">
    <property type="component" value="Chromosome"/>
</dbReference>
<dbReference type="CDD" id="cd00211">
    <property type="entry name" value="PTS_IIA_fru"/>
    <property type="match status" value="1"/>
</dbReference>
<dbReference type="GO" id="GO:0009401">
    <property type="term" value="P:phosphoenolpyruvate-dependent sugar phosphotransferase system"/>
    <property type="evidence" value="ECO:0007669"/>
    <property type="project" value="UniProtKB-KW"/>
</dbReference>
<dbReference type="STRING" id="743971.MYF_02570"/>
<keyword evidence="5" id="KW-0762">Sugar transport</keyword>
<accession>A0A0A8E7M8</accession>
<dbReference type="HOGENOM" id="CLU_013155_1_0_14"/>
<dbReference type="InterPro" id="IPR003353">
    <property type="entry name" value="PTS_IIB_fruc"/>
</dbReference>
<evidence type="ECO:0000256" key="4">
    <source>
        <dbReference type="ARBA" id="ARBA00022553"/>
    </source>
</evidence>
<dbReference type="InterPro" id="IPR013014">
    <property type="entry name" value="PTS_EIIC_2"/>
</dbReference>
<dbReference type="PANTHER" id="PTHR30505">
    <property type="entry name" value="FRUCTOSE-LIKE PERMEASE"/>
    <property type="match status" value="1"/>
</dbReference>
<feature type="transmembrane region" description="Helical" evidence="12">
    <location>
        <begin position="302"/>
        <end position="328"/>
    </location>
</feature>
<dbReference type="InterPro" id="IPR016152">
    <property type="entry name" value="PTrfase/Anion_transptr"/>
</dbReference>
<dbReference type="PROSITE" id="PS51099">
    <property type="entry name" value="PTS_EIIB_TYPE_2"/>
    <property type="match status" value="1"/>
</dbReference>
<feature type="transmembrane region" description="Helical" evidence="12">
    <location>
        <begin position="498"/>
        <end position="517"/>
    </location>
</feature>
<dbReference type="InterPro" id="IPR004715">
    <property type="entry name" value="PTS_IIA_fruc"/>
</dbReference>
<dbReference type="GO" id="GO:0016301">
    <property type="term" value="F:kinase activity"/>
    <property type="evidence" value="ECO:0007669"/>
    <property type="project" value="UniProtKB-KW"/>
</dbReference>
<evidence type="ECO:0000256" key="7">
    <source>
        <dbReference type="ARBA" id="ARBA00022683"/>
    </source>
</evidence>
<dbReference type="InterPro" id="IPR003501">
    <property type="entry name" value="PTS_EIIB_2/3"/>
</dbReference>
<protein>
    <submittedName>
        <fullName evidence="16">PTS system fructose-specific IIABC component</fullName>
    </submittedName>
</protein>
<feature type="domain" description="PTS EIIB type-2" evidence="14">
    <location>
        <begin position="166"/>
        <end position="262"/>
    </location>
</feature>
<sequence length="695" mass="76269">MKISSLFQHDTIFLDKNFDSKDKALQFLSQELKNKMYISDAIQAKKLFQKREIQSSTGIGQAIAMPHIGDDVVLKNTIMFVRTTNLDWNAIDNLPIKYIFAIVLSKNERDNSHLEIIQKLSQLLINPKFVTNLETIKTAQEFLNLIDDFEAKLNNNKYPKKSGYDIVVVTACPTGIAHTFLAKDRLYQQAQEMNLSIKVETQGAEGIDNKLTLEDIKNAKGVILAIDREIEKSRFANIENIIEISTQKAINNSKEQIEKILKKQGKKLNVAFSTTQNNDQQISFKGFNTRIYRSLMQGISHMLPFIIFGGILIALGFILDTLIGLFQGINLNDKTFLSSFGFNYKSSKLIFNIGKLAMGLAVPILSAYIAFSLVGRQGLLPGFVVGGIATGQLKDTYGFLKESIARSSISNPDSFLGTGSGFVGGILGAFFAAAMIIVFTKYIFKKLPKTLTGIKNILFVPVLGTLTIALLFWVVNIVLIYINLGLVLFLQLFQGKPYLAWSLGLILGLMMASDLGGPINKAAYIFGTLSIANGTSTISMAAIMIAGMVPPLGISLSMFISKKLWAKEDIETGRISNILFGLSFISEGAIPYTSKNPKILIPANLVSGAVAGLVSALLGINIIAPHGGIFVVFLAKTNLVQHIGTQIGLGITFFIGVLLIGAIAHATTIILATWFNKKYKNIFAKFKFKNNKKTA</sequence>
<keyword evidence="4" id="KW-0597">Phosphoprotein</keyword>
<evidence type="ECO:0000256" key="3">
    <source>
        <dbReference type="ARBA" id="ARBA00022475"/>
    </source>
</evidence>
<feature type="domain" description="PTS EIIA type-2" evidence="13">
    <location>
        <begin position="5"/>
        <end position="149"/>
    </location>
</feature>
<feature type="transmembrane region" description="Helical" evidence="12">
    <location>
        <begin position="349"/>
        <end position="371"/>
    </location>
</feature>
<evidence type="ECO:0000256" key="10">
    <source>
        <dbReference type="ARBA" id="ARBA00022989"/>
    </source>
</evidence>
<evidence type="ECO:0000259" key="15">
    <source>
        <dbReference type="PROSITE" id="PS51104"/>
    </source>
</evidence>
<dbReference type="AlphaFoldDB" id="A0A0A8E7M8"/>
<evidence type="ECO:0000259" key="13">
    <source>
        <dbReference type="PROSITE" id="PS51094"/>
    </source>
</evidence>
<dbReference type="GO" id="GO:0022877">
    <property type="term" value="F:protein-N(PI)-phosphohistidine-fructose phosphotransferase system transporter activity"/>
    <property type="evidence" value="ECO:0007669"/>
    <property type="project" value="InterPro"/>
</dbReference>
<evidence type="ECO:0000256" key="5">
    <source>
        <dbReference type="ARBA" id="ARBA00022597"/>
    </source>
</evidence>
<evidence type="ECO:0000256" key="11">
    <source>
        <dbReference type="ARBA" id="ARBA00023136"/>
    </source>
</evidence>
<dbReference type="SUPFAM" id="SSF52794">
    <property type="entry name" value="PTS system IIB component-like"/>
    <property type="match status" value="1"/>
</dbReference>
<dbReference type="PANTHER" id="PTHR30505:SF0">
    <property type="entry name" value="FRUCTOSE-LIKE PTS SYSTEM EIIBC COMPONENT-RELATED"/>
    <property type="match status" value="1"/>
</dbReference>
<organism evidence="16 17">
    <name type="scientific">Mesomycoplasma flocculare ATCC 27399</name>
    <dbReference type="NCBI Taxonomy" id="743971"/>
    <lineage>
        <taxon>Bacteria</taxon>
        <taxon>Bacillati</taxon>
        <taxon>Mycoplasmatota</taxon>
        <taxon>Mycoplasmoidales</taxon>
        <taxon>Metamycoplasmataceae</taxon>
        <taxon>Mesomycoplasma</taxon>
    </lineage>
</organism>
<keyword evidence="3" id="KW-1003">Cell membrane</keyword>
<keyword evidence="10 12" id="KW-1133">Transmembrane helix</keyword>
<dbReference type="InterPro" id="IPR002178">
    <property type="entry name" value="PTS_EIIA_type-2_dom"/>
</dbReference>
<dbReference type="GO" id="GO:0005886">
    <property type="term" value="C:plasma membrane"/>
    <property type="evidence" value="ECO:0007669"/>
    <property type="project" value="UniProtKB-SubCell"/>
</dbReference>
<dbReference type="Pfam" id="PF00359">
    <property type="entry name" value="PTS_EIIA_2"/>
    <property type="match status" value="1"/>
</dbReference>
<dbReference type="Gene3D" id="3.40.50.2300">
    <property type="match status" value="1"/>
</dbReference>
<dbReference type="InterPro" id="IPR006327">
    <property type="entry name" value="PTS_IIC_fruc"/>
</dbReference>
<evidence type="ECO:0000313" key="17">
    <source>
        <dbReference type="Proteomes" id="UP000031129"/>
    </source>
</evidence>
<proteinExistence type="predicted"/>
<evidence type="ECO:0000313" key="16">
    <source>
        <dbReference type="EMBL" id="AJC50013.1"/>
    </source>
</evidence>
<evidence type="ECO:0000256" key="1">
    <source>
        <dbReference type="ARBA" id="ARBA00004429"/>
    </source>
</evidence>
<comment type="subcellular location">
    <subcellularLocation>
        <location evidence="1">Cell inner membrane</location>
        <topology evidence="1">Multi-pass membrane protein</topology>
    </subcellularLocation>
</comment>
<keyword evidence="6" id="KW-0808">Transferase</keyword>
<keyword evidence="2" id="KW-0813">Transport</keyword>
<name>A0A0A8E7M8_MESFC</name>
<dbReference type="RefSeq" id="WP_002557852.1">
    <property type="nucleotide sequence ID" value="NZ_CP007585.1"/>
</dbReference>
<evidence type="ECO:0000256" key="6">
    <source>
        <dbReference type="ARBA" id="ARBA00022679"/>
    </source>
</evidence>
<keyword evidence="9" id="KW-0418">Kinase</keyword>
<dbReference type="PROSITE" id="PS51094">
    <property type="entry name" value="PTS_EIIA_TYPE_2"/>
    <property type="match status" value="1"/>
</dbReference>
<dbReference type="InterPro" id="IPR036095">
    <property type="entry name" value="PTS_EIIB-like_sf"/>
</dbReference>
<dbReference type="NCBIfam" id="TIGR01427">
    <property type="entry name" value="PTS_IIC_fructo"/>
    <property type="match status" value="1"/>
</dbReference>
<feature type="transmembrane region" description="Helical" evidence="12">
    <location>
        <begin position="605"/>
        <end position="635"/>
    </location>
</feature>
<keyword evidence="7" id="KW-0598">Phosphotransferase system</keyword>